<reference evidence="4 5" key="1">
    <citation type="journal article" date="2021" name="Hortic Res">
        <title>Chromosome-scale assembly of the Dendrobium chrysotoxum genome enhances the understanding of orchid evolution.</title>
        <authorList>
            <person name="Zhang Y."/>
            <person name="Zhang G.Q."/>
            <person name="Zhang D."/>
            <person name="Liu X.D."/>
            <person name="Xu X.Y."/>
            <person name="Sun W.H."/>
            <person name="Yu X."/>
            <person name="Zhu X."/>
            <person name="Wang Z.W."/>
            <person name="Zhao X."/>
            <person name="Zhong W.Y."/>
            <person name="Chen H."/>
            <person name="Yin W.L."/>
            <person name="Huang T."/>
            <person name="Niu S.C."/>
            <person name="Liu Z.J."/>
        </authorList>
    </citation>
    <scope>NUCLEOTIDE SEQUENCE [LARGE SCALE GENOMIC DNA]</scope>
    <source>
        <strain evidence="4">Lindl</strain>
    </source>
</reference>
<dbReference type="Proteomes" id="UP000775213">
    <property type="component" value="Unassembled WGS sequence"/>
</dbReference>
<feature type="region of interest" description="Disordered" evidence="3">
    <location>
        <begin position="1"/>
        <end position="23"/>
    </location>
</feature>
<dbReference type="InterPro" id="IPR045864">
    <property type="entry name" value="aa-tRNA-synth_II/BPL/LPL"/>
</dbReference>
<keyword evidence="2" id="KW-0030">Aminoacyl-tRNA synthetase</keyword>
<dbReference type="Gene3D" id="3.30.930.10">
    <property type="entry name" value="Bira Bifunctional Protein, Domain 2"/>
    <property type="match status" value="1"/>
</dbReference>
<dbReference type="GO" id="GO:0005524">
    <property type="term" value="F:ATP binding"/>
    <property type="evidence" value="ECO:0007669"/>
    <property type="project" value="UniProtKB-KW"/>
</dbReference>
<dbReference type="SUPFAM" id="SSF55681">
    <property type="entry name" value="Class II aaRS and biotin synthetases"/>
    <property type="match status" value="1"/>
</dbReference>
<evidence type="ECO:0000256" key="2">
    <source>
        <dbReference type="ARBA" id="ARBA00023146"/>
    </source>
</evidence>
<organism evidence="4 5">
    <name type="scientific">Dendrobium chrysotoxum</name>
    <name type="common">Orchid</name>
    <dbReference type="NCBI Taxonomy" id="161865"/>
    <lineage>
        <taxon>Eukaryota</taxon>
        <taxon>Viridiplantae</taxon>
        <taxon>Streptophyta</taxon>
        <taxon>Embryophyta</taxon>
        <taxon>Tracheophyta</taxon>
        <taxon>Spermatophyta</taxon>
        <taxon>Magnoliopsida</taxon>
        <taxon>Liliopsida</taxon>
        <taxon>Asparagales</taxon>
        <taxon>Orchidaceae</taxon>
        <taxon>Epidendroideae</taxon>
        <taxon>Malaxideae</taxon>
        <taxon>Dendrobiinae</taxon>
        <taxon>Dendrobium</taxon>
    </lineage>
</organism>
<keyword evidence="1" id="KW-0648">Protein biosynthesis</keyword>
<dbReference type="PANTHER" id="PTHR22594:SF54">
    <property type="entry name" value="ASPARAGINE--TRNA LIGASE, CYTOPLASMIC 1-RELATED"/>
    <property type="match status" value="1"/>
</dbReference>
<accession>A0AAV7HLI5</accession>
<comment type="caution">
    <text evidence="4">The sequence shown here is derived from an EMBL/GenBank/DDBJ whole genome shotgun (WGS) entry which is preliminary data.</text>
</comment>
<dbReference type="GO" id="GO:0006421">
    <property type="term" value="P:asparaginyl-tRNA aminoacylation"/>
    <property type="evidence" value="ECO:0007669"/>
    <property type="project" value="TreeGrafter"/>
</dbReference>
<proteinExistence type="predicted"/>
<dbReference type="AlphaFoldDB" id="A0AAV7HLI5"/>
<keyword evidence="2" id="KW-0436">Ligase</keyword>
<evidence type="ECO:0000256" key="3">
    <source>
        <dbReference type="SAM" id="MobiDB-lite"/>
    </source>
</evidence>
<name>A0AAV7HLI5_DENCH</name>
<dbReference type="EMBL" id="JAGFBR010000002">
    <property type="protein sequence ID" value="KAH0469506.1"/>
    <property type="molecule type" value="Genomic_DNA"/>
</dbReference>
<dbReference type="PANTHER" id="PTHR22594">
    <property type="entry name" value="ASPARTYL/LYSYL-TRNA SYNTHETASE"/>
    <property type="match status" value="1"/>
</dbReference>
<keyword evidence="5" id="KW-1185">Reference proteome</keyword>
<evidence type="ECO:0000313" key="4">
    <source>
        <dbReference type="EMBL" id="KAH0469506.1"/>
    </source>
</evidence>
<evidence type="ECO:0000313" key="5">
    <source>
        <dbReference type="Proteomes" id="UP000775213"/>
    </source>
</evidence>
<dbReference type="GO" id="GO:0005739">
    <property type="term" value="C:mitochondrion"/>
    <property type="evidence" value="ECO:0007669"/>
    <property type="project" value="TreeGrafter"/>
</dbReference>
<dbReference type="GO" id="GO:0004816">
    <property type="term" value="F:asparagine-tRNA ligase activity"/>
    <property type="evidence" value="ECO:0007669"/>
    <property type="project" value="TreeGrafter"/>
</dbReference>
<protein>
    <submittedName>
        <fullName evidence="4">Uncharacterized protein</fullName>
    </submittedName>
</protein>
<sequence length="409" mass="46561">MEPRCGAYGETGNHPKSRSRRSCRAGGLPIHAFLRVGGRESGATPSARRVPVKDPYTFFLAWWGTKKIQPRCPRTPTTHAFLSVVGRPSFLYISFPVKILSDICIVLSVVQSLDRIMYCLECIWIKVRNIKPRIQCEAFKAETDFPMVLVQFPMCNEKELNQNPPPQESDIEATELIAKEKGESVSHLKSLEVIKEKIVGAVSELTKAEESLALEEQFNMKEFWMVEPEMAFANLEGDMNYAESYVKFLCKWLLDHYLEDMEFMVKNVDKIAIECLKLVSLIPFERISYTKAVQLLENVTYKEFENKAEWGVDWASEHERCHDLVQFWADRLSTGTRVARYLNSCCSVPELVPLGTGTRYCSVPVLGTARYRYSVSMLGTGTRYQCSVSLGTGTRYRSVPVLGINARYH</sequence>
<evidence type="ECO:0000256" key="1">
    <source>
        <dbReference type="ARBA" id="ARBA00022917"/>
    </source>
</evidence>
<gene>
    <name evidence="4" type="ORF">IEQ34_001064</name>
</gene>